<dbReference type="InterPro" id="IPR001041">
    <property type="entry name" value="2Fe-2S_ferredoxin-type"/>
</dbReference>
<dbReference type="Gene3D" id="3.30.43.10">
    <property type="entry name" value="Uridine Diphospho-n-acetylenolpyruvylglucosamine Reductase, domain 2"/>
    <property type="match status" value="1"/>
</dbReference>
<dbReference type="InterPro" id="IPR012675">
    <property type="entry name" value="Beta-grasp_dom_sf"/>
</dbReference>
<evidence type="ECO:0000256" key="2">
    <source>
        <dbReference type="ARBA" id="ARBA00022723"/>
    </source>
</evidence>
<keyword evidence="4" id="KW-0560">Oxidoreductase</keyword>
<dbReference type="Gene3D" id="1.10.150.120">
    <property type="entry name" value="[2Fe-2S]-binding domain"/>
    <property type="match status" value="1"/>
</dbReference>
<dbReference type="PANTHER" id="PTHR45444:SF3">
    <property type="entry name" value="XANTHINE DEHYDROGENASE"/>
    <property type="match status" value="1"/>
</dbReference>
<evidence type="ECO:0000313" key="9">
    <source>
        <dbReference type="Proteomes" id="UP000632222"/>
    </source>
</evidence>
<keyword evidence="5" id="KW-0408">Iron</keyword>
<evidence type="ECO:0000259" key="7">
    <source>
        <dbReference type="PROSITE" id="PS51387"/>
    </source>
</evidence>
<dbReference type="InterPro" id="IPR016208">
    <property type="entry name" value="Ald_Oxase/xanthine_DH-like"/>
</dbReference>
<dbReference type="Proteomes" id="UP000632222">
    <property type="component" value="Unassembled WGS sequence"/>
</dbReference>
<dbReference type="Gene3D" id="3.10.20.30">
    <property type="match status" value="1"/>
</dbReference>
<keyword evidence="1" id="KW-0285">Flavoprotein</keyword>
<evidence type="ECO:0000256" key="4">
    <source>
        <dbReference type="ARBA" id="ARBA00023002"/>
    </source>
</evidence>
<dbReference type="InterPro" id="IPR036884">
    <property type="entry name" value="2Fe-2S-bd_dom_sf"/>
</dbReference>
<dbReference type="RefSeq" id="WP_189003156.1">
    <property type="nucleotide sequence ID" value="NZ_BMOD01000009.1"/>
</dbReference>
<protein>
    <submittedName>
        <fullName evidence="8">Xanthine dehydrogenase, N-terminal subunit</fullName>
    </submittedName>
</protein>
<organism evidence="8 9">
    <name type="scientific">Deinococcus roseus</name>
    <dbReference type="NCBI Taxonomy" id="392414"/>
    <lineage>
        <taxon>Bacteria</taxon>
        <taxon>Thermotogati</taxon>
        <taxon>Deinococcota</taxon>
        <taxon>Deinococci</taxon>
        <taxon>Deinococcales</taxon>
        <taxon>Deinococcaceae</taxon>
        <taxon>Deinococcus</taxon>
    </lineage>
</organism>
<dbReference type="InterPro" id="IPR005107">
    <property type="entry name" value="CO_DH_flav_C"/>
</dbReference>
<dbReference type="SUPFAM" id="SSF47741">
    <property type="entry name" value="CO dehydrogenase ISP C-domain like"/>
    <property type="match status" value="1"/>
</dbReference>
<dbReference type="SUPFAM" id="SSF54292">
    <property type="entry name" value="2Fe-2S ferredoxin-like"/>
    <property type="match status" value="1"/>
</dbReference>
<dbReference type="Gene3D" id="3.30.465.10">
    <property type="match status" value="1"/>
</dbReference>
<dbReference type="Pfam" id="PF03450">
    <property type="entry name" value="CO_deh_flav_C"/>
    <property type="match status" value="1"/>
</dbReference>
<feature type="domain" description="2Fe-2S ferredoxin-type" evidence="6">
    <location>
        <begin position="17"/>
        <end position="101"/>
    </location>
</feature>
<dbReference type="SUPFAM" id="SSF56176">
    <property type="entry name" value="FAD-binding/transporter-associated domain-like"/>
    <property type="match status" value="1"/>
</dbReference>
<dbReference type="InterPro" id="IPR002346">
    <property type="entry name" value="Mopterin_DH_FAD-bd"/>
</dbReference>
<dbReference type="Pfam" id="PF01799">
    <property type="entry name" value="Fer2_2"/>
    <property type="match status" value="1"/>
</dbReference>
<evidence type="ECO:0000256" key="3">
    <source>
        <dbReference type="ARBA" id="ARBA00022827"/>
    </source>
</evidence>
<feature type="domain" description="FAD-binding PCMH-type" evidence="7">
    <location>
        <begin position="180"/>
        <end position="352"/>
    </location>
</feature>
<dbReference type="InterPro" id="IPR006058">
    <property type="entry name" value="2Fe2S_fd_BS"/>
</dbReference>
<dbReference type="InterPro" id="IPR036010">
    <property type="entry name" value="2Fe-2S_ferredoxin-like_sf"/>
</dbReference>
<dbReference type="Pfam" id="PF00111">
    <property type="entry name" value="Fer2"/>
    <property type="match status" value="1"/>
</dbReference>
<keyword evidence="3" id="KW-0274">FAD</keyword>
<keyword evidence="2" id="KW-0479">Metal-binding</keyword>
<proteinExistence type="predicted"/>
<dbReference type="InterPro" id="IPR036318">
    <property type="entry name" value="FAD-bd_PCMH-like_sf"/>
</dbReference>
<keyword evidence="9" id="KW-1185">Reference proteome</keyword>
<dbReference type="InterPro" id="IPR016166">
    <property type="entry name" value="FAD-bd_PCMH"/>
</dbReference>
<name>A0ABQ2D4J0_9DEIO</name>
<dbReference type="InterPro" id="IPR036683">
    <property type="entry name" value="CO_DH_flav_C_dom_sf"/>
</dbReference>
<dbReference type="InterPro" id="IPR016167">
    <property type="entry name" value="FAD-bd_PCMH_sub1"/>
</dbReference>
<dbReference type="PROSITE" id="PS51387">
    <property type="entry name" value="FAD_PCMH"/>
    <property type="match status" value="1"/>
</dbReference>
<accession>A0ABQ2D4J0</accession>
<evidence type="ECO:0000256" key="5">
    <source>
        <dbReference type="ARBA" id="ARBA00023004"/>
    </source>
</evidence>
<dbReference type="InterPro" id="IPR002888">
    <property type="entry name" value="2Fe-2S-bd"/>
</dbReference>
<dbReference type="SUPFAM" id="SSF55447">
    <property type="entry name" value="CO dehydrogenase flavoprotein C-terminal domain-like"/>
    <property type="match status" value="1"/>
</dbReference>
<reference evidence="9" key="1">
    <citation type="journal article" date="2019" name="Int. J. Syst. Evol. Microbiol.">
        <title>The Global Catalogue of Microorganisms (GCM) 10K type strain sequencing project: providing services to taxonomists for standard genome sequencing and annotation.</title>
        <authorList>
            <consortium name="The Broad Institute Genomics Platform"/>
            <consortium name="The Broad Institute Genome Sequencing Center for Infectious Disease"/>
            <person name="Wu L."/>
            <person name="Ma J."/>
        </authorList>
    </citation>
    <scope>NUCLEOTIDE SEQUENCE [LARGE SCALE GENOMIC DNA]</scope>
    <source>
        <strain evidence="9">JCM 14370</strain>
    </source>
</reference>
<sequence length="460" mass="50111">MKEGSFPVSPQNTSSAARTSLRVNGTEHLLHPEQLTVPLLHTLRELGFTSCKEGCGEGECGACAVVIRSASPQGSPYTPLNACLTLTGSVVHHDVLTAEGLHQHPVQEAMVNFNGSQCGYCTPGFVMSMFAEYYRERPFDLEAISGNLCRCTGYRAIRDAALSLPEHAPDAFSALELPDVQALESGHFCRPTSLQDALLHLQAHPDAKVLAGGTDAIVEYNQRDVRPERYLDVNLIPELKVLSRTENGHQVGAAVTLSELESILPAGLKRDWLDRYASRLIRNRATLGGSLVTASPIGDAAPLLLALDAQVFIATLEGEKRVFLSEFFTGYRSTLLKPGELVQAIEFAEIPETLQFCKVTKRHHDDISSVALGLDIRMDEGVISHARIGLGGVAATPIRAREAEERMVGKKPDEALKVAMEVLQDSLKPLSDHRASSEYRKQVTLKLIEAYFQAHLGVSV</sequence>
<dbReference type="EMBL" id="BMOD01000009">
    <property type="protein sequence ID" value="GGJ39017.1"/>
    <property type="molecule type" value="Genomic_DNA"/>
</dbReference>
<evidence type="ECO:0000313" key="8">
    <source>
        <dbReference type="EMBL" id="GGJ39017.1"/>
    </source>
</evidence>
<evidence type="ECO:0000256" key="1">
    <source>
        <dbReference type="ARBA" id="ARBA00022630"/>
    </source>
</evidence>
<evidence type="ECO:0000259" key="6">
    <source>
        <dbReference type="PROSITE" id="PS51085"/>
    </source>
</evidence>
<dbReference type="PROSITE" id="PS00197">
    <property type="entry name" value="2FE2S_FER_1"/>
    <property type="match status" value="1"/>
</dbReference>
<comment type="caution">
    <text evidence="8">The sequence shown here is derived from an EMBL/GenBank/DDBJ whole genome shotgun (WGS) entry which is preliminary data.</text>
</comment>
<dbReference type="InterPro" id="IPR016169">
    <property type="entry name" value="FAD-bd_PCMH_sub2"/>
</dbReference>
<dbReference type="SMART" id="SM01092">
    <property type="entry name" value="CO_deh_flav_C"/>
    <property type="match status" value="1"/>
</dbReference>
<dbReference type="InterPro" id="IPR012175">
    <property type="entry name" value="Xanth_DH_ssu_bac"/>
</dbReference>
<dbReference type="Gene3D" id="3.30.390.50">
    <property type="entry name" value="CO dehydrogenase flavoprotein, C-terminal domain"/>
    <property type="match status" value="1"/>
</dbReference>
<dbReference type="PIRSF" id="PIRSF036557">
    <property type="entry name" value="XdhA_RC"/>
    <property type="match status" value="1"/>
</dbReference>
<dbReference type="PANTHER" id="PTHR45444">
    <property type="entry name" value="XANTHINE DEHYDROGENASE"/>
    <property type="match status" value="1"/>
</dbReference>
<dbReference type="Pfam" id="PF00941">
    <property type="entry name" value="FAD_binding_5"/>
    <property type="match status" value="1"/>
</dbReference>
<dbReference type="PROSITE" id="PS51085">
    <property type="entry name" value="2FE2S_FER_2"/>
    <property type="match status" value="1"/>
</dbReference>
<gene>
    <name evidence="8" type="ORF">GCM10008938_26310</name>
</gene>